<name>A0A0J9XEZ4_GEOCN</name>
<feature type="compositionally biased region" description="Low complexity" evidence="1">
    <location>
        <begin position="152"/>
        <end position="169"/>
    </location>
</feature>
<proteinExistence type="predicted"/>
<organism evidence="2 3">
    <name type="scientific">Geotrichum candidum</name>
    <name type="common">Oospora lactis</name>
    <name type="synonym">Dipodascus geotrichum</name>
    <dbReference type="NCBI Taxonomy" id="1173061"/>
    <lineage>
        <taxon>Eukaryota</taxon>
        <taxon>Fungi</taxon>
        <taxon>Dikarya</taxon>
        <taxon>Ascomycota</taxon>
        <taxon>Saccharomycotina</taxon>
        <taxon>Dipodascomycetes</taxon>
        <taxon>Dipodascales</taxon>
        <taxon>Dipodascaceae</taxon>
        <taxon>Geotrichum</taxon>
    </lineage>
</organism>
<gene>
    <name evidence="2" type="ORF">BN980_GECA12s02771g</name>
</gene>
<feature type="region of interest" description="Disordered" evidence="1">
    <location>
        <begin position="1"/>
        <end position="88"/>
    </location>
</feature>
<feature type="compositionally biased region" description="Low complexity" evidence="1">
    <location>
        <begin position="123"/>
        <end position="138"/>
    </location>
</feature>
<dbReference type="Proteomes" id="UP000242525">
    <property type="component" value="Unassembled WGS sequence"/>
</dbReference>
<sequence>MAFFDESNLDSTLSSTNSTSTNHSFLSVTSSSSTVSSPSSYYQQKFTPSAAPVESSNRSRMNKQMQNSRETTPGSPNSSHSGSIDLSFSYSSNRVDPNYMGSSTYNCYKPTTTQLYSQRKPFASSATSGSSGTTQSSSVKPAPAYDNSSILNHHQQSQPNPSSYNPSHHYSSKGLYKTTSYGSSVSNYSSSSSLSSTYNTPSAITSTSNSLFNMLDNSNQVHHDDNSNFSKGSISYSHLKTNSKIVTDDNLAQKIDNMSISNKQPSTGMASTSSLTFTRQKALPVIDFDLSTQEGRQGLFDQVQIRFICYCHGLSKDHVSFAQRVSYSPEAISSWGEYIATASATSDPRFKLPSIEKTLATLCKVTKDSPSEDLTAQVYVFSIKVFAMNGRSDVYIDLIKYVIETLHDEGGIDPVIVTRVYSLYVLHLLHHDNETVYVFDILGKYFSSDDPIWNVVHMWLEHDYRHWRTEFDSEIDIARRRVMQFGEVRMAKEALVRLRQQQSTEEKDMAKVLGLQWESLLAEMKVAWKRTNSGVIIVE</sequence>
<evidence type="ECO:0000256" key="1">
    <source>
        <dbReference type="SAM" id="MobiDB-lite"/>
    </source>
</evidence>
<dbReference type="AlphaFoldDB" id="A0A0J9XEZ4"/>
<feature type="compositionally biased region" description="Polar residues" evidence="1">
    <location>
        <begin position="54"/>
        <end position="88"/>
    </location>
</feature>
<dbReference type="STRING" id="1173061.A0A0J9XEZ4"/>
<reference evidence="2" key="1">
    <citation type="submission" date="2014-03" db="EMBL/GenBank/DDBJ databases">
        <authorList>
            <person name="Casaregola S."/>
        </authorList>
    </citation>
    <scope>NUCLEOTIDE SEQUENCE [LARGE SCALE GENOMIC DNA]</scope>
    <source>
        <strain evidence="2">CLIB 918</strain>
    </source>
</reference>
<protein>
    <submittedName>
        <fullName evidence="2">Uncharacterized protein</fullName>
    </submittedName>
</protein>
<evidence type="ECO:0000313" key="2">
    <source>
        <dbReference type="EMBL" id="CDO55812.1"/>
    </source>
</evidence>
<keyword evidence="3" id="KW-1185">Reference proteome</keyword>
<accession>A0A0J9XEZ4</accession>
<feature type="compositionally biased region" description="Low complexity" evidence="1">
    <location>
        <begin position="9"/>
        <end position="40"/>
    </location>
</feature>
<comment type="caution">
    <text evidence="2">The sequence shown here is derived from an EMBL/GenBank/DDBJ whole genome shotgun (WGS) entry which is preliminary data.</text>
</comment>
<feature type="region of interest" description="Disordered" evidence="1">
    <location>
        <begin position="119"/>
        <end position="171"/>
    </location>
</feature>
<evidence type="ECO:0000313" key="3">
    <source>
        <dbReference type="Proteomes" id="UP000242525"/>
    </source>
</evidence>
<dbReference type="EMBL" id="CCBN010000012">
    <property type="protein sequence ID" value="CDO55812.1"/>
    <property type="molecule type" value="Genomic_DNA"/>
</dbReference>